<dbReference type="EMBL" id="CP091512">
    <property type="protein sequence ID" value="UOO92678.1"/>
    <property type="molecule type" value="Genomic_DNA"/>
</dbReference>
<reference evidence="2" key="1">
    <citation type="submission" date="2021-12" db="EMBL/GenBank/DDBJ databases">
        <authorList>
            <person name="Veyrier F.J."/>
        </authorList>
    </citation>
    <scope>NUCLEOTIDE SEQUENCE</scope>
    <source>
        <strain evidence="2">SAG 1488-6</strain>
    </source>
</reference>
<organism evidence="2 3">
    <name type="scientific">Vitreoscilla stercoraria</name>
    <dbReference type="NCBI Taxonomy" id="61"/>
    <lineage>
        <taxon>Bacteria</taxon>
        <taxon>Pseudomonadati</taxon>
        <taxon>Pseudomonadota</taxon>
        <taxon>Betaproteobacteria</taxon>
        <taxon>Neisseriales</taxon>
        <taxon>Neisseriaceae</taxon>
        <taxon>Vitreoscilla</taxon>
    </lineage>
</organism>
<accession>A0ABY4EA88</accession>
<proteinExistence type="predicted"/>
<dbReference type="Gene3D" id="2.20.110.10">
    <property type="entry name" value="Histone H3 K4-specific methyltransferase SET7/9 N-terminal domain"/>
    <property type="match status" value="1"/>
</dbReference>
<feature type="signal peptide" evidence="1">
    <location>
        <begin position="1"/>
        <end position="23"/>
    </location>
</feature>
<reference evidence="2" key="2">
    <citation type="journal article" date="2022" name="Res Sq">
        <title>Evolution of multicellular longitudinally dividing oral cavity symbionts (Neisseriaceae).</title>
        <authorList>
            <person name="Nyongesa S."/>
            <person name="Weber P."/>
            <person name="Bernet E."/>
            <person name="Pullido F."/>
            <person name="Nieckarz M."/>
            <person name="Delaby M."/>
            <person name="Nieves C."/>
            <person name="Viehboeck T."/>
            <person name="Krause N."/>
            <person name="Rivera-Millot A."/>
            <person name="Nakamura A."/>
            <person name="Vischer N."/>
            <person name="VanNieuwenhze M."/>
            <person name="Brun Y."/>
            <person name="Cava F."/>
            <person name="Bulgheresi S."/>
            <person name="Veyrier F."/>
        </authorList>
    </citation>
    <scope>NUCLEOTIDE SEQUENCE</scope>
    <source>
        <strain evidence="2">SAG 1488-6</strain>
    </source>
</reference>
<protein>
    <recommendedName>
        <fullName evidence="4">MORN repeat-containing protein</fullName>
    </recommendedName>
</protein>
<sequence length="216" mass="24417">MKTWMLVVAVAMGLAACSSTSSMHNDAYRQIAVKQEEVVAHFNLDGSVTNQKVANGYYRKLLGTTTDNHFIVQDFYSRNDQKQSDPLKVTNKEALQVFDNQHTDSEVTLYYANGARLENSLYDKGKLVGSSTAYYPNGTVFHVNQFDQGMLHGRSQYFYSDGKLAANLEYVSNRLVNVEGWSEAQQPIVVADMPKFLQVLQKLDQQNQLEIMRLAQ</sequence>
<evidence type="ECO:0008006" key="4">
    <source>
        <dbReference type="Google" id="ProtNLM"/>
    </source>
</evidence>
<evidence type="ECO:0000313" key="2">
    <source>
        <dbReference type="EMBL" id="UOO92678.1"/>
    </source>
</evidence>
<keyword evidence="3" id="KW-1185">Reference proteome</keyword>
<dbReference type="Proteomes" id="UP000832034">
    <property type="component" value="Chromosome"/>
</dbReference>
<name>A0ABY4EA88_VITST</name>
<evidence type="ECO:0000256" key="1">
    <source>
        <dbReference type="SAM" id="SignalP"/>
    </source>
</evidence>
<dbReference type="RefSeq" id="WP_155970346.1">
    <property type="nucleotide sequence ID" value="NZ_CP091512.1"/>
</dbReference>
<dbReference type="SUPFAM" id="SSF82185">
    <property type="entry name" value="Histone H3 K4-specific methyltransferase SET7/9 N-terminal domain"/>
    <property type="match status" value="1"/>
</dbReference>
<gene>
    <name evidence="2" type="ORF">LVJ81_01105</name>
</gene>
<keyword evidence="1" id="KW-0732">Signal</keyword>
<evidence type="ECO:0000313" key="3">
    <source>
        <dbReference type="Proteomes" id="UP000832034"/>
    </source>
</evidence>
<feature type="chain" id="PRO_5047272354" description="MORN repeat-containing protein" evidence="1">
    <location>
        <begin position="24"/>
        <end position="216"/>
    </location>
</feature>
<dbReference type="PROSITE" id="PS51257">
    <property type="entry name" value="PROKAR_LIPOPROTEIN"/>
    <property type="match status" value="1"/>
</dbReference>